<dbReference type="EMBL" id="CAJOAY010016177">
    <property type="protein sequence ID" value="CAF4297937.1"/>
    <property type="molecule type" value="Genomic_DNA"/>
</dbReference>
<dbReference type="Pfam" id="PF13385">
    <property type="entry name" value="Laminin_G_3"/>
    <property type="match status" value="1"/>
</dbReference>
<evidence type="ECO:0000313" key="2">
    <source>
        <dbReference type="EMBL" id="CAF4297937.1"/>
    </source>
</evidence>
<gene>
    <name evidence="2" type="ORF">OKA104_LOCUS46057</name>
    <name evidence="1" type="ORF">VCS650_LOCUS15851</name>
</gene>
<dbReference type="InterPro" id="IPR013320">
    <property type="entry name" value="ConA-like_dom_sf"/>
</dbReference>
<evidence type="ECO:0008006" key="4">
    <source>
        <dbReference type="Google" id="ProtNLM"/>
    </source>
</evidence>
<dbReference type="Gene3D" id="2.60.120.200">
    <property type="match status" value="1"/>
</dbReference>
<dbReference type="OrthoDB" id="10008564at2759"/>
<name>A0A814IE38_9BILA</name>
<proteinExistence type="predicted"/>
<organism evidence="1 3">
    <name type="scientific">Adineta steineri</name>
    <dbReference type="NCBI Taxonomy" id="433720"/>
    <lineage>
        <taxon>Eukaryota</taxon>
        <taxon>Metazoa</taxon>
        <taxon>Spiralia</taxon>
        <taxon>Gnathifera</taxon>
        <taxon>Rotifera</taxon>
        <taxon>Eurotatoria</taxon>
        <taxon>Bdelloidea</taxon>
        <taxon>Adinetida</taxon>
        <taxon>Adinetidae</taxon>
        <taxon>Adineta</taxon>
    </lineage>
</organism>
<sequence length="215" mass="22621">MDSSPSYLTDIGATLTATAVSVTNIAGERNEALSFTGTINSYFQISGLTTLGSSTTPFSIALYISPNVLSGTIVHISMYKNGTAGWCLPFIGFATTTHLAIQIWGGTIAKYVLGPILPINSWTHIVQTWSSINGLSLYINGELYAHDSTSTSYGASGVANYLTLASTLQAIPYPAGGCSTTGVLGGLGYYNGLVDELRVYSRELSGLEACALTKY</sequence>
<dbReference type="AlphaFoldDB" id="A0A814IE38"/>
<reference evidence="1" key="1">
    <citation type="submission" date="2021-02" db="EMBL/GenBank/DDBJ databases">
        <authorList>
            <person name="Nowell W R."/>
        </authorList>
    </citation>
    <scope>NUCLEOTIDE SEQUENCE</scope>
</reference>
<comment type="caution">
    <text evidence="1">The sequence shown here is derived from an EMBL/GenBank/DDBJ whole genome shotgun (WGS) entry which is preliminary data.</text>
</comment>
<dbReference type="EMBL" id="CAJNON010000139">
    <property type="protein sequence ID" value="CAF1022074.1"/>
    <property type="molecule type" value="Genomic_DNA"/>
</dbReference>
<dbReference type="SUPFAM" id="SSF49899">
    <property type="entry name" value="Concanavalin A-like lectins/glucanases"/>
    <property type="match status" value="1"/>
</dbReference>
<accession>A0A814IE38</accession>
<dbReference type="Proteomes" id="UP000663881">
    <property type="component" value="Unassembled WGS sequence"/>
</dbReference>
<evidence type="ECO:0000313" key="1">
    <source>
        <dbReference type="EMBL" id="CAF1022074.1"/>
    </source>
</evidence>
<protein>
    <recommendedName>
        <fullName evidence="4">LamG-like jellyroll fold domain-containing protein</fullName>
    </recommendedName>
</protein>
<dbReference type="Proteomes" id="UP000663891">
    <property type="component" value="Unassembled WGS sequence"/>
</dbReference>
<evidence type="ECO:0000313" key="3">
    <source>
        <dbReference type="Proteomes" id="UP000663891"/>
    </source>
</evidence>